<dbReference type="SUPFAM" id="SSF49899">
    <property type="entry name" value="Concanavalin A-like lectins/glucanases"/>
    <property type="match status" value="1"/>
</dbReference>
<proteinExistence type="predicted"/>
<feature type="domain" description="BEACH" evidence="10">
    <location>
        <begin position="2763"/>
        <end position="3020"/>
    </location>
</feature>
<feature type="repeat" description="WD" evidence="7">
    <location>
        <begin position="3125"/>
        <end position="3166"/>
    </location>
</feature>
<dbReference type="EMBL" id="CAJNOQ010000113">
    <property type="protein sequence ID" value="CAF0758388.1"/>
    <property type="molecule type" value="Genomic_DNA"/>
</dbReference>
<evidence type="ECO:0000256" key="5">
    <source>
        <dbReference type="ARBA" id="ARBA00022833"/>
    </source>
</evidence>
<gene>
    <name evidence="12" type="ORF">GPM918_LOCUS1243</name>
    <name evidence="13" type="ORF">SRO942_LOCUS1243</name>
</gene>
<dbReference type="InterPro" id="IPR051944">
    <property type="entry name" value="BEACH_domain_protein"/>
</dbReference>
<dbReference type="PANTHER" id="PTHR46108:SF4">
    <property type="entry name" value="BLUE CHEESE"/>
    <property type="match status" value="1"/>
</dbReference>
<evidence type="ECO:0000256" key="8">
    <source>
        <dbReference type="SAM" id="MobiDB-lite"/>
    </source>
</evidence>
<protein>
    <recommendedName>
        <fullName evidence="15">WD repeat and FYVE domain-containing protein 3</fullName>
    </recommendedName>
</protein>
<feature type="domain" description="FYVE-type" evidence="9">
    <location>
        <begin position="3434"/>
        <end position="3494"/>
    </location>
</feature>
<dbReference type="InterPro" id="IPR056252">
    <property type="entry name" value="Alfy-like_Arm-like"/>
</dbReference>
<dbReference type="GO" id="GO:0008270">
    <property type="term" value="F:zinc ion binding"/>
    <property type="evidence" value="ECO:0007669"/>
    <property type="project" value="UniProtKB-KW"/>
</dbReference>
<dbReference type="InterPro" id="IPR000409">
    <property type="entry name" value="BEACH_dom"/>
</dbReference>
<evidence type="ECO:0000259" key="10">
    <source>
        <dbReference type="PROSITE" id="PS50197"/>
    </source>
</evidence>
<evidence type="ECO:0000256" key="7">
    <source>
        <dbReference type="PROSITE-ProRule" id="PRU00221"/>
    </source>
</evidence>
<accession>A0A813PSM8</accession>
<dbReference type="Pfam" id="PF02138">
    <property type="entry name" value="Beach"/>
    <property type="match status" value="2"/>
</dbReference>
<evidence type="ECO:0000313" key="14">
    <source>
        <dbReference type="Proteomes" id="UP000663829"/>
    </source>
</evidence>
<dbReference type="SMART" id="SM00064">
    <property type="entry name" value="FYVE"/>
    <property type="match status" value="1"/>
</dbReference>
<dbReference type="CDD" id="cd15719">
    <property type="entry name" value="FYVE_WDFY3"/>
    <property type="match status" value="1"/>
</dbReference>
<dbReference type="CDD" id="cd01201">
    <property type="entry name" value="PH_BEACH"/>
    <property type="match status" value="1"/>
</dbReference>
<dbReference type="PROSITE" id="PS50294">
    <property type="entry name" value="WD_REPEATS_REGION"/>
    <property type="match status" value="1"/>
</dbReference>
<dbReference type="CDD" id="cd06071">
    <property type="entry name" value="Beach"/>
    <property type="match status" value="1"/>
</dbReference>
<dbReference type="InterPro" id="IPR001680">
    <property type="entry name" value="WD40_rpt"/>
</dbReference>
<feature type="region of interest" description="Disordered" evidence="8">
    <location>
        <begin position="10"/>
        <end position="30"/>
    </location>
</feature>
<feature type="domain" description="BEACH-type PH" evidence="11">
    <location>
        <begin position="2609"/>
        <end position="2735"/>
    </location>
</feature>
<evidence type="ECO:0000256" key="2">
    <source>
        <dbReference type="ARBA" id="ARBA00022723"/>
    </source>
</evidence>
<dbReference type="SUPFAM" id="SSF50978">
    <property type="entry name" value="WD40 repeat-like"/>
    <property type="match status" value="1"/>
</dbReference>
<keyword evidence="4 6" id="KW-0863">Zinc-finger</keyword>
<dbReference type="SMART" id="SM00320">
    <property type="entry name" value="WD40"/>
    <property type="match status" value="3"/>
</dbReference>
<dbReference type="EMBL" id="CAJOBC010000113">
    <property type="protein sequence ID" value="CAF3538936.1"/>
    <property type="molecule type" value="Genomic_DNA"/>
</dbReference>
<evidence type="ECO:0000256" key="4">
    <source>
        <dbReference type="ARBA" id="ARBA00022771"/>
    </source>
</evidence>
<dbReference type="InterPro" id="IPR011011">
    <property type="entry name" value="Znf_FYVE_PHD"/>
</dbReference>
<dbReference type="InterPro" id="IPR023362">
    <property type="entry name" value="PH-BEACH_dom"/>
</dbReference>
<dbReference type="SMART" id="SM01026">
    <property type="entry name" value="Beach"/>
    <property type="match status" value="1"/>
</dbReference>
<keyword evidence="5" id="KW-0862">Zinc</keyword>
<dbReference type="InterPro" id="IPR015943">
    <property type="entry name" value="WD40/YVTN_repeat-like_dom_sf"/>
</dbReference>
<organism evidence="12 14">
    <name type="scientific">Didymodactylos carnosus</name>
    <dbReference type="NCBI Taxonomy" id="1234261"/>
    <lineage>
        <taxon>Eukaryota</taxon>
        <taxon>Metazoa</taxon>
        <taxon>Spiralia</taxon>
        <taxon>Gnathifera</taxon>
        <taxon>Rotifera</taxon>
        <taxon>Eurotatoria</taxon>
        <taxon>Bdelloidea</taxon>
        <taxon>Philodinida</taxon>
        <taxon>Philodinidae</taxon>
        <taxon>Didymodactylos</taxon>
    </lineage>
</organism>
<dbReference type="SUPFAM" id="SSF50729">
    <property type="entry name" value="PH domain-like"/>
    <property type="match status" value="1"/>
</dbReference>
<dbReference type="Pfam" id="PF01363">
    <property type="entry name" value="FYVE"/>
    <property type="match status" value="1"/>
</dbReference>
<reference evidence="12" key="1">
    <citation type="submission" date="2021-02" db="EMBL/GenBank/DDBJ databases">
        <authorList>
            <person name="Nowell W R."/>
        </authorList>
    </citation>
    <scope>NUCLEOTIDE SEQUENCE</scope>
</reference>
<dbReference type="Pfam" id="PF14844">
    <property type="entry name" value="PH_BEACH"/>
    <property type="match status" value="1"/>
</dbReference>
<comment type="caution">
    <text evidence="12">The sequence shown here is derived from an EMBL/GenBank/DDBJ whole genome shotgun (WGS) entry which is preliminary data.</text>
</comment>
<feature type="compositionally biased region" description="Low complexity" evidence="8">
    <location>
        <begin position="3299"/>
        <end position="3308"/>
    </location>
</feature>
<dbReference type="InterPro" id="IPR000306">
    <property type="entry name" value="Znf_FYVE"/>
</dbReference>
<feature type="region of interest" description="Disordered" evidence="8">
    <location>
        <begin position="1711"/>
        <end position="1730"/>
    </location>
</feature>
<evidence type="ECO:0000313" key="13">
    <source>
        <dbReference type="EMBL" id="CAF3538936.1"/>
    </source>
</evidence>
<feature type="region of interest" description="Disordered" evidence="8">
    <location>
        <begin position="828"/>
        <end position="863"/>
    </location>
</feature>
<dbReference type="Gene3D" id="1.10.1540.10">
    <property type="entry name" value="BEACH domain"/>
    <property type="match status" value="2"/>
</dbReference>
<evidence type="ECO:0000259" key="9">
    <source>
        <dbReference type="PROSITE" id="PS50178"/>
    </source>
</evidence>
<dbReference type="OrthoDB" id="10018316at2759"/>
<dbReference type="InterPro" id="IPR013320">
    <property type="entry name" value="ConA-like_dom_sf"/>
</dbReference>
<name>A0A813PSM8_9BILA</name>
<dbReference type="Gene3D" id="2.130.10.10">
    <property type="entry name" value="YVTN repeat-like/Quinoprotein amine dehydrogenase"/>
    <property type="match status" value="1"/>
</dbReference>
<dbReference type="Pfam" id="PF23295">
    <property type="entry name" value="Arm_4"/>
    <property type="match status" value="1"/>
</dbReference>
<feature type="compositionally biased region" description="Polar residues" evidence="8">
    <location>
        <begin position="3329"/>
        <end position="3341"/>
    </location>
</feature>
<evidence type="ECO:0000256" key="3">
    <source>
        <dbReference type="ARBA" id="ARBA00022737"/>
    </source>
</evidence>
<dbReference type="SUPFAM" id="SSF81837">
    <property type="entry name" value="BEACH domain"/>
    <property type="match status" value="1"/>
</dbReference>
<feature type="region of interest" description="Disordered" evidence="8">
    <location>
        <begin position="3260"/>
        <end position="3341"/>
    </location>
</feature>
<dbReference type="InterPro" id="IPR011993">
    <property type="entry name" value="PH-like_dom_sf"/>
</dbReference>
<evidence type="ECO:0000256" key="1">
    <source>
        <dbReference type="ARBA" id="ARBA00022574"/>
    </source>
</evidence>
<keyword evidence="2" id="KW-0479">Metal-binding</keyword>
<dbReference type="InterPro" id="IPR013083">
    <property type="entry name" value="Znf_RING/FYVE/PHD"/>
</dbReference>
<dbReference type="InterPro" id="IPR019775">
    <property type="entry name" value="WD40_repeat_CS"/>
</dbReference>
<dbReference type="PROSITE" id="PS50178">
    <property type="entry name" value="ZF_FYVE"/>
    <property type="match status" value="1"/>
</dbReference>
<dbReference type="PROSITE" id="PS50197">
    <property type="entry name" value="BEACH"/>
    <property type="match status" value="1"/>
</dbReference>
<evidence type="ECO:0000259" key="11">
    <source>
        <dbReference type="PROSITE" id="PS51783"/>
    </source>
</evidence>
<dbReference type="Proteomes" id="UP000681722">
    <property type="component" value="Unassembled WGS sequence"/>
</dbReference>
<sequence>MSKIFKSLLHKRDSPSTNVANNATNNNTNIQSATPQDILLTLTHLRKVFYEFSHPRVNWTVQDKNDRLYSTLPMLIKVLSLLGNNEWEEKFPEISDFTLAAAKLIVSEIRIRADKEPGTGIDCLIHIEKDFKYSRTPFLCVAAASVAIVQYLEMGDTQEDSMNGWTLFRSLKLLSTGPNVLLEKFAQATLPSTLVKCLYLFFDLPEISTTNDQRSDISAKEKRILLQQVFFQLLSRIATNSSCVEELTRRDDLSLLFNAISNVPCISRCVDNIRNNPDLSLVEIADVYVTLITLLNESARLSPVLLDDFRLAHCYVHMKDLILRLENEWMDDESEKLFSNFITLIGDLCYAGFTDIKLPQKPETIIDIPSFVMPQPKKFGFIVKNLHAFNLLQAVFQQTTHPYLIHIVFDTINSVLLADNANYFITGENLSPLTEVISNKPNEIQIKVYDLLEFVVFQLKYIPFKELVNLSILLKANHSVQSNIHCVKYLVHILKFNSILKDALRELGFIEVMITCLHRFATLLKELIEDPNDKGDKMDQQEKELGFLVMEALALLLSHNQKNAKVFREHGGARLAHNLVPYRVCRIAALTVVLHLVLCTGGEDDMGTLLGLIHTSKLEELELKSVVLRGLLYILRESHRTRTVFRKVAGFVYIVSLLISMEGCLAVPAKYPWTTVSRHEILAIIRLILNTLTVAMRFEPGNARLFENEVRWESLCDAVKLLGCFSDPYHDDTSSQKIDYAAKHNYDIFENLFYSLDERSLTSINNNTNNEIIPIELINACQIIRYFHDIALDCIDSCVKFGDDFTSDSIHESLVNNQISKVDTFKRLSSTTDEPPNSPLFKYTSAHHQTPLTTSSSSSSSSPNIMLSGGTIVATNNNPTFTFPLYMDEPLIVYPGAVVCILQMLPCIPKQENSHEQLHNRLQYFIMLTIRNLLKHDRNLQIMATHGFAQHLLTICEKALENETNYLHSPVQYIFERLAAFILPAKTLRQFLRLGVDTYTENSEMSSSTSKDKSLIPLNRIKCLVSMTTLRDTRVQISTSSTLSTCMPAFVEFNMGIEGFGALLLPTITPQYISSSSSVVSNFGVVTMTSDSALQGGITLNSGGERSFPPQYGMSYSTWIYIDKFGPIKDNIHPIRLLSIIRHTYNKEDYHFILQIYLHPRDKSLSVSTQEHPFQDCHNDSVSTDEIKSDGLVKFICSEMMADQRWTYMTLVWTKGMLKNSAVTLYINGKQIATQKLHYINNISPSPGNSISTFAYIGSLPVQRVHSSVVWRQGPCFLIEEILSPQTIAAMSGAGPQYIGCFQSVCTDQSNDVFAPLFAEEKIIFSLHPASSFETTLSKFKKTYNKNDAKLVAKQLNMPTSENTVPIRILHNVAALYPGPARSIGGVVIGYLGVRIFVPNSVSKTIEHIGGPYVILGLVASSHDIESFYASIKAFVCVLKSNKQMHNELLRTRGYQILGLLYLKKRHLLNSHILHLTCTLAGTIDTTRESTSVTNPAAFECLLCEFEVWKGASSEIQKSLFEHLLDVFSTTDQQNIVVNQRLTQKIGLVSRLLHLLKEGMSTLHESTRAIVINLIRVLLITYKNTADFIRFGQFLVYLLPSSSVSEKTILANTDLQPSSKINDDSSVSLHHINLRNSLLEMLAKTISEEKYYLTDEFLNCLGYEWLLLFLQSNLHSKTIILATKLLTAFLLSSPNALNRFRDNCMVITSGSSTTTNPPTSLSTPTQTTSPSLISENWTQTINEKSHFKPMFGVGGDINDMKSLTNSTMIIPGFVFLQYLYAQRYEIIPLYYQLTSLLFRQIPEDEVMDYSELKIDKLLKTVTVHIPLTSSTSAPNQTANKQQQQQPQFELDTCPVLLSMTRSLAMQNDEQSEMNGLAIIKFLHQLYQRKTDFYNYSQTVEYLTPLCNIIFPTQSQLQQSNEPTSPTSISRQSLPVLNVTTNISDDIEQQKSKNNLNDTFSLSTTIRGSIVEVLRDIIIDSLYSTNTRIPNVIDYFILSLPDTINDKLYQTFVHSVFKSVMDCMETSEVCSLTMSDDTSSLNSMGMRTLTTTQSPVTHRQPFHTPKTTYARTFSSAFTSSTSSASSSYKALVENVAHFIERMVDKLWESSYYREAKQIFEFIIRIVNQSKKRGSNIHIDSIFRSLNRTILFELSRKMDSISDQMVALDALHRIANYRQLIFSDTNQDSEFFGCLCYCLIVLLDETGLKQNGGDLNSRTIWYHPLDSPTGVSSSSLLNPHPGRDLILNAAQRIWQELYMKKKPALEEVLKISFSQLVNQNKTTLNEVSEYLFDPSSRVWSSFIEGEKRLSDKIQQQIMHVSSRIQRVVGLTGGLRSSLSNVVQLRGSKVKREQIKLDYQTIHNILALMSVNVSTVKENVEIEYRRLAQNIEQKYSYLYEEWDSIEKDLLRERGLWGSDEPNRLDKWKLDFTEGPCRMRKRMILNEEFYKHYPYRIEIDNMSQKPGRKFNPPVSFDSKEYYLRQINSKQHLLLTNTQQQKQQVQQQSFEITSQTPKETTIDSSRLEISPNEIDLWVDKNKQDIVVSSLLATTTKRKANSETAVVPSTDDEDDALLENLEQDEVDTDVQQTPTSTSETVEIEPNNQSVLRLLEDDEKIVLTFRCARIEGLDSTEGILIFGREYFYILEGFTYNIDKNEITDLETIKNEYEPLIPKSSSTAIENIYQKECSKFAYEDIKEVHKRRYLLQPIALELFSADGRNYLLVFQRKERNKVYQRLLNSATELTDSAQHSVSGQRRSINIEQGTSFIGTLMGERSVTQRWERGEISNFQYLMYLNTLAVFPWILADYDSKELNLSNPSTFRDLSKPMGAQTTDRLVQFQKRYVEWDDPTEPFTQVFLRLQGGHFDLADRMFHSIRDTWLSASKNNMADVKELIPEFFYLPDFLLNINKFDLGKKQNGLILNDVLLPTWAKGDAREFIRIHRMALESDYVSSHINEWIDLIFGYKQQGQAAVDATNAFHHLFYEGAVDIDNIEDPLERSAIVGFINNFGQIPKQLFKRPHPQKKLNRALMDSVGTDRSLFFNHVDNLRPSKVAIKELRSAVGTIIASEKTVIAVEQFKALIPPNYTRCISWNYPDESLRVQSLDTDKVLNIWEMGKGRHKRLHLKTRLYGHTDTVTCLTASQAFRILISGSEDQTCIIWDLNRLNFVRQLHNHAGPVSCICVNELTGDIASAASSFLYVWSINGDLLASINTMAFSRNQSILCLAMSQLNEWDNENVIITGSSDGVVRMWSIGYDQVAEDHHDSQSSIINVSEPRNRQASISFPNTQQKSIDSDADSDDGDISTATTANNNITRMPLRSTSDDEENIDENSFHPQSPNTISNPDNSDNFILVTEKEINEADNVKPIIVANVKTKPDLDLKEGYKWERHLIFRSKLTMHTAFERKENMNPAPVTAIGISNWIVNDNPGRTQADHWVKDETFDSCKGCSIRFSFQQRKHHCRNCGQLFCARCSRYETEIPRMKIYKPVRVCKQCYMFIKPKDDYRIHN</sequence>
<dbReference type="Gene3D" id="3.30.40.10">
    <property type="entry name" value="Zinc/RING finger domain, C3HC4 (zinc finger)"/>
    <property type="match status" value="1"/>
</dbReference>
<dbReference type="PROSITE" id="PS51783">
    <property type="entry name" value="PH_BEACH"/>
    <property type="match status" value="1"/>
</dbReference>
<dbReference type="Gene3D" id="2.30.29.30">
    <property type="entry name" value="Pleckstrin-homology domain (PH domain)/Phosphotyrosine-binding domain (PTB)"/>
    <property type="match status" value="1"/>
</dbReference>
<dbReference type="PROSITE" id="PS00678">
    <property type="entry name" value="WD_REPEATS_1"/>
    <property type="match status" value="1"/>
</dbReference>
<feature type="compositionally biased region" description="Polar residues" evidence="8">
    <location>
        <begin position="3274"/>
        <end position="3286"/>
    </location>
</feature>
<dbReference type="PANTHER" id="PTHR46108">
    <property type="entry name" value="BLUE CHEESE"/>
    <property type="match status" value="1"/>
</dbReference>
<dbReference type="Proteomes" id="UP000663829">
    <property type="component" value="Unassembled WGS sequence"/>
</dbReference>
<dbReference type="InterPro" id="IPR036322">
    <property type="entry name" value="WD40_repeat_dom_sf"/>
</dbReference>
<feature type="repeat" description="WD" evidence="7">
    <location>
        <begin position="3231"/>
        <end position="3249"/>
    </location>
</feature>
<dbReference type="SUPFAM" id="SSF57903">
    <property type="entry name" value="FYVE/PHD zinc finger"/>
    <property type="match status" value="1"/>
</dbReference>
<dbReference type="InterPro" id="IPR036372">
    <property type="entry name" value="BEACH_dom_sf"/>
</dbReference>
<keyword evidence="14" id="KW-1185">Reference proteome</keyword>
<evidence type="ECO:0008006" key="15">
    <source>
        <dbReference type="Google" id="ProtNLM"/>
    </source>
</evidence>
<evidence type="ECO:0000313" key="12">
    <source>
        <dbReference type="EMBL" id="CAF0758388.1"/>
    </source>
</evidence>
<keyword evidence="1 7" id="KW-0853">WD repeat</keyword>
<feature type="compositionally biased region" description="Low complexity" evidence="8">
    <location>
        <begin position="17"/>
        <end position="29"/>
    </location>
</feature>
<keyword evidence="3" id="KW-0677">Repeat</keyword>
<dbReference type="PROSITE" id="PS50082">
    <property type="entry name" value="WD_REPEATS_2"/>
    <property type="match status" value="2"/>
</dbReference>
<evidence type="ECO:0000256" key="6">
    <source>
        <dbReference type="PROSITE-ProRule" id="PRU00091"/>
    </source>
</evidence>
<dbReference type="Pfam" id="PF00400">
    <property type="entry name" value="WD40"/>
    <property type="match status" value="2"/>
</dbReference>
<dbReference type="InterPro" id="IPR017455">
    <property type="entry name" value="Znf_FYVE-rel"/>
</dbReference>